<dbReference type="RefSeq" id="WP_229778196.1">
    <property type="nucleotide sequence ID" value="NZ_BMOT01000002.1"/>
</dbReference>
<evidence type="ECO:0000313" key="3">
    <source>
        <dbReference type="Proteomes" id="UP001203212"/>
    </source>
</evidence>
<sequence length="102" mass="11140">MEKIILIALSFCAFTANANIIYDKSDVDEKDFIFDQHQCTEISEQVQKETQSRNMLGSAAKGAALGAVGVAIAGGSGTQGAKNWRGNRGNYGHFRRLTWSQK</sequence>
<feature type="signal peptide" evidence="1">
    <location>
        <begin position="1"/>
        <end position="18"/>
    </location>
</feature>
<keyword evidence="1" id="KW-0732">Signal</keyword>
<comment type="caution">
    <text evidence="2">The sequence shown here is derived from an EMBL/GenBank/DDBJ whole genome shotgun (WGS) entry which is preliminary data.</text>
</comment>
<keyword evidence="3" id="KW-1185">Reference proteome</keyword>
<feature type="chain" id="PRO_5046152674" description="Glycine zipper family protein" evidence="1">
    <location>
        <begin position="19"/>
        <end position="102"/>
    </location>
</feature>
<evidence type="ECO:0000256" key="1">
    <source>
        <dbReference type="SAM" id="SignalP"/>
    </source>
</evidence>
<gene>
    <name evidence="2" type="ORF">L2689_05640</name>
</gene>
<evidence type="ECO:0000313" key="2">
    <source>
        <dbReference type="EMBL" id="MCL1116729.1"/>
    </source>
</evidence>
<protein>
    <recommendedName>
        <fullName evidence="4">Glycine zipper family protein</fullName>
    </recommendedName>
</protein>
<proteinExistence type="predicted"/>
<name>A0ABT0KZ47_9GAMM</name>
<reference evidence="2 3" key="1">
    <citation type="submission" date="2022-01" db="EMBL/GenBank/DDBJ databases">
        <title>Whole genome-based taxonomy of the Shewanellaceae.</title>
        <authorList>
            <person name="Martin-Rodriguez A.J."/>
        </authorList>
    </citation>
    <scope>NUCLEOTIDE SEQUENCE [LARGE SCALE GENOMIC DNA]</scope>
    <source>
        <strain evidence="2 3">JCM 17801</strain>
    </source>
</reference>
<dbReference type="Proteomes" id="UP001203212">
    <property type="component" value="Unassembled WGS sequence"/>
</dbReference>
<organism evidence="2 3">
    <name type="scientific">Shewanella aestuarii</name>
    <dbReference type="NCBI Taxonomy" id="1028752"/>
    <lineage>
        <taxon>Bacteria</taxon>
        <taxon>Pseudomonadati</taxon>
        <taxon>Pseudomonadota</taxon>
        <taxon>Gammaproteobacteria</taxon>
        <taxon>Alteromonadales</taxon>
        <taxon>Shewanellaceae</taxon>
        <taxon>Shewanella</taxon>
    </lineage>
</organism>
<evidence type="ECO:0008006" key="4">
    <source>
        <dbReference type="Google" id="ProtNLM"/>
    </source>
</evidence>
<dbReference type="EMBL" id="JAKILK010000002">
    <property type="protein sequence ID" value="MCL1116729.1"/>
    <property type="molecule type" value="Genomic_DNA"/>
</dbReference>
<accession>A0ABT0KZ47</accession>